<comment type="caution">
    <text evidence="2">The sequence shown here is derived from an EMBL/GenBank/DDBJ whole genome shotgun (WGS) entry which is preliminary data.</text>
</comment>
<feature type="domain" description="ATPase AAA-type core" evidence="1">
    <location>
        <begin position="224"/>
        <end position="340"/>
    </location>
</feature>
<dbReference type="GO" id="GO:0005524">
    <property type="term" value="F:ATP binding"/>
    <property type="evidence" value="ECO:0007669"/>
    <property type="project" value="InterPro"/>
</dbReference>
<name>A0A3M7SUG4_BRAPC</name>
<organism evidence="2 3">
    <name type="scientific">Brachionus plicatilis</name>
    <name type="common">Marine rotifer</name>
    <name type="synonym">Brachionus muelleri</name>
    <dbReference type="NCBI Taxonomy" id="10195"/>
    <lineage>
        <taxon>Eukaryota</taxon>
        <taxon>Metazoa</taxon>
        <taxon>Spiralia</taxon>
        <taxon>Gnathifera</taxon>
        <taxon>Rotifera</taxon>
        <taxon>Eurotatoria</taxon>
        <taxon>Monogononta</taxon>
        <taxon>Pseudotrocha</taxon>
        <taxon>Ploima</taxon>
        <taxon>Brachionidae</taxon>
        <taxon>Brachionus</taxon>
    </lineage>
</organism>
<dbReference type="InterPro" id="IPR027417">
    <property type="entry name" value="P-loop_NTPase"/>
</dbReference>
<dbReference type="EMBL" id="REGN01000772">
    <property type="protein sequence ID" value="RNA39230.1"/>
    <property type="molecule type" value="Genomic_DNA"/>
</dbReference>
<evidence type="ECO:0000259" key="1">
    <source>
        <dbReference type="Pfam" id="PF13304"/>
    </source>
</evidence>
<dbReference type="SUPFAM" id="SSF52540">
    <property type="entry name" value="P-loop containing nucleoside triphosphate hydrolases"/>
    <property type="match status" value="1"/>
</dbReference>
<evidence type="ECO:0000313" key="2">
    <source>
        <dbReference type="EMBL" id="RNA39230.1"/>
    </source>
</evidence>
<keyword evidence="3" id="KW-1185">Reference proteome</keyword>
<accession>A0A3M7SUG4</accession>
<protein>
    <submittedName>
        <fullName evidence="2">AAA ATPase domain</fullName>
    </submittedName>
</protein>
<reference evidence="2 3" key="1">
    <citation type="journal article" date="2018" name="Sci. Rep.">
        <title>Genomic signatures of local adaptation to the degree of environmental predictability in rotifers.</title>
        <authorList>
            <person name="Franch-Gras L."/>
            <person name="Hahn C."/>
            <person name="Garcia-Roger E.M."/>
            <person name="Carmona M.J."/>
            <person name="Serra M."/>
            <person name="Gomez A."/>
        </authorList>
    </citation>
    <scope>NUCLEOTIDE SEQUENCE [LARGE SCALE GENOMIC DNA]</scope>
    <source>
        <strain evidence="2">HYR1</strain>
    </source>
</reference>
<dbReference type="Proteomes" id="UP000276133">
    <property type="component" value="Unassembled WGS sequence"/>
</dbReference>
<dbReference type="CDD" id="cd00267">
    <property type="entry name" value="ABC_ATPase"/>
    <property type="match status" value="1"/>
</dbReference>
<proteinExistence type="predicted"/>
<gene>
    <name evidence="2" type="ORF">BpHYR1_025611</name>
</gene>
<sequence length="648" mass="76158">MTDFNIFDKDFINFCDNHDFKINNDQSAGNYDSFIVLTGKNGIGKSRLLKLIREYIVTIKNQNYPYMIVRRLDYGEHDDDYDPEKTDHPLVTENVLKCFGCDFDYWKILIGNLQNGNHSSTDSLEFSKIFFKYYLSKIKVETDIQNSKEDETVIQNINRLINNDEKNILRATEYEQKIYFDEFKKFYRRQILKKTCYGSLKQMLMLNMRYQFDIDKINETIDNNDYGLEFPYQIEKICKGFVEKSDINERIIFNDKKKKVKFKDLSPGERLILHLIVLIKDRENIKMENIDKQIKQVLLLDEPDSHCEANLVDKFIDLINAELVAYLNIQVIMTTHNYLTICKIEENNLYVIKNENDHLEIVKDVDKRTSFDILAKGLEEIFDLTNQSVEVRASCYKGISGACKNGSLNGTLLENMFKSLTDKYRPTMIKIFLGENVTENEIENEIDFISSYKELNECDLNKLNKKYSIIWPKNQTNKAWDFMIYQKNDTTTVNDTVNLFQITTDDSKKKQEDTIKKHQKHKIEEKLKLKQSTLFKYFYISPGVTIEMHKATNCIIQIDSLIYDLEFQNFRYFIDKLTGVSFLKTREFFDYLIGINCSCECSDEAKSPCNPESKTSCTCLRNNRKCTNECHKGQNVKCLNLTSNQENI</sequence>
<dbReference type="GO" id="GO:0016887">
    <property type="term" value="F:ATP hydrolysis activity"/>
    <property type="evidence" value="ECO:0007669"/>
    <property type="project" value="InterPro"/>
</dbReference>
<dbReference type="InterPro" id="IPR003959">
    <property type="entry name" value="ATPase_AAA_core"/>
</dbReference>
<dbReference type="OrthoDB" id="10155018at2759"/>
<evidence type="ECO:0000313" key="3">
    <source>
        <dbReference type="Proteomes" id="UP000276133"/>
    </source>
</evidence>
<dbReference type="Gene3D" id="3.40.50.300">
    <property type="entry name" value="P-loop containing nucleotide triphosphate hydrolases"/>
    <property type="match status" value="1"/>
</dbReference>
<dbReference type="Pfam" id="PF13304">
    <property type="entry name" value="AAA_21"/>
    <property type="match status" value="1"/>
</dbReference>
<dbReference type="AlphaFoldDB" id="A0A3M7SUG4"/>